<dbReference type="GO" id="GO:0016410">
    <property type="term" value="F:N-acyltransferase activity"/>
    <property type="evidence" value="ECO:0007669"/>
    <property type="project" value="TreeGrafter"/>
</dbReference>
<dbReference type="PROSITE" id="PS51934">
    <property type="entry name" value="LRAT"/>
    <property type="match status" value="1"/>
</dbReference>
<dbReference type="GO" id="GO:0004623">
    <property type="term" value="F:phospholipase A2 activity"/>
    <property type="evidence" value="ECO:0007669"/>
    <property type="project" value="TreeGrafter"/>
</dbReference>
<evidence type="ECO:0000313" key="6">
    <source>
        <dbReference type="EMBL" id="TRY83567.1"/>
    </source>
</evidence>
<evidence type="ECO:0000256" key="1">
    <source>
        <dbReference type="ARBA" id="ARBA00007824"/>
    </source>
</evidence>
<keyword evidence="7" id="KW-1185">Reference proteome</keyword>
<evidence type="ECO:0000256" key="4">
    <source>
        <dbReference type="ARBA" id="ARBA00023098"/>
    </source>
</evidence>
<comment type="caution">
    <text evidence="6">The sequence shown here is derived from an EMBL/GenBank/DDBJ whole genome shotgun (WGS) entry which is preliminary data.</text>
</comment>
<dbReference type="PANTHER" id="PTHR13943:SF79">
    <property type="entry name" value="HYPOTHETICAL LOC794087"/>
    <property type="match status" value="1"/>
</dbReference>
<dbReference type="Gene3D" id="3.90.1720.10">
    <property type="entry name" value="endopeptidase domain like (from Nostoc punctiforme)"/>
    <property type="match status" value="1"/>
</dbReference>
<dbReference type="Proteomes" id="UP000316079">
    <property type="component" value="Unassembled WGS sequence"/>
</dbReference>
<keyword evidence="4" id="KW-0443">Lipid metabolism</keyword>
<accession>A0A553Q0W3</accession>
<evidence type="ECO:0000259" key="5">
    <source>
        <dbReference type="PROSITE" id="PS51934"/>
    </source>
</evidence>
<evidence type="ECO:0000256" key="3">
    <source>
        <dbReference type="ARBA" id="ARBA00022801"/>
    </source>
</evidence>
<dbReference type="InterPro" id="IPR007053">
    <property type="entry name" value="LRAT_dom"/>
</dbReference>
<dbReference type="GO" id="GO:0070292">
    <property type="term" value="P:N-acylphosphatidylethanolamine metabolic process"/>
    <property type="evidence" value="ECO:0007669"/>
    <property type="project" value="TreeGrafter"/>
</dbReference>
<name>A0A553Q0W3_9TELE</name>
<gene>
    <name evidence="6" type="ORF">DNTS_016275</name>
</gene>
<feature type="domain" description="LRAT" evidence="5">
    <location>
        <begin position="50"/>
        <end position="165"/>
    </location>
</feature>
<dbReference type="GO" id="GO:0005737">
    <property type="term" value="C:cytoplasm"/>
    <property type="evidence" value="ECO:0007669"/>
    <property type="project" value="TreeGrafter"/>
</dbReference>
<dbReference type="InterPro" id="IPR051496">
    <property type="entry name" value="H-rev107_PLA/AT"/>
</dbReference>
<dbReference type="AlphaFoldDB" id="A0A553Q0W3"/>
<dbReference type="GO" id="GO:0008970">
    <property type="term" value="F:phospholipase A1 activity"/>
    <property type="evidence" value="ECO:0007669"/>
    <property type="project" value="TreeGrafter"/>
</dbReference>
<dbReference type="EMBL" id="SRMA01026473">
    <property type="protein sequence ID" value="TRY83567.1"/>
    <property type="molecule type" value="Genomic_DNA"/>
</dbReference>
<proteinExistence type="inferred from homology"/>
<evidence type="ECO:0000256" key="2">
    <source>
        <dbReference type="ARBA" id="ARBA00022679"/>
    </source>
</evidence>
<feature type="non-terminal residue" evidence="6">
    <location>
        <position position="1"/>
    </location>
</feature>
<dbReference type="Pfam" id="PF04970">
    <property type="entry name" value="LRAT"/>
    <property type="match status" value="1"/>
</dbReference>
<protein>
    <recommendedName>
        <fullName evidence="5">LRAT domain-containing protein</fullName>
    </recommendedName>
</protein>
<dbReference type="OrthoDB" id="8908778at2759"/>
<evidence type="ECO:0000313" key="7">
    <source>
        <dbReference type="Proteomes" id="UP000316079"/>
    </source>
</evidence>
<reference evidence="6 7" key="1">
    <citation type="journal article" date="2019" name="Sci. Data">
        <title>Hybrid genome assembly and annotation of Danionella translucida.</title>
        <authorList>
            <person name="Kadobianskyi M."/>
            <person name="Schulze L."/>
            <person name="Schuelke M."/>
            <person name="Judkewitz B."/>
        </authorList>
    </citation>
    <scope>NUCLEOTIDE SEQUENCE [LARGE SCALE GENOMIC DNA]</scope>
    <source>
        <strain evidence="6 7">Bolton</strain>
    </source>
</reference>
<keyword evidence="3" id="KW-0378">Hydrolase</keyword>
<comment type="similarity">
    <text evidence="1">Belongs to the H-rev107 family.</text>
</comment>
<organism evidence="6 7">
    <name type="scientific">Danionella cerebrum</name>
    <dbReference type="NCBI Taxonomy" id="2873325"/>
    <lineage>
        <taxon>Eukaryota</taxon>
        <taxon>Metazoa</taxon>
        <taxon>Chordata</taxon>
        <taxon>Craniata</taxon>
        <taxon>Vertebrata</taxon>
        <taxon>Euteleostomi</taxon>
        <taxon>Actinopterygii</taxon>
        <taxon>Neopterygii</taxon>
        <taxon>Teleostei</taxon>
        <taxon>Ostariophysi</taxon>
        <taxon>Cypriniformes</taxon>
        <taxon>Danionidae</taxon>
        <taxon>Danioninae</taxon>
        <taxon>Danionella</taxon>
    </lineage>
</organism>
<keyword evidence="2" id="KW-0808">Transferase</keyword>
<sequence length="186" mass="21112">DQCLGVCSPAAAAVVDTAVAPQQTPERPAIVHNSIRERCSHPKLFPGDILEFPGNSYFSHFGVYYGERDGVPYVAHLSIRDSDSRLLLFGRAMNSSLKLDPLDMVGKKFKVRNYMDDKHPPRDFYALIKPEIEDTLSKPITFDILFNNSEHLATLLRYGIKKSEQIERVYAKIVPTWKELFGDKKI</sequence>
<dbReference type="PANTHER" id="PTHR13943">
    <property type="entry name" value="HRAS-LIKE SUPPRESSOR - RELATED"/>
    <property type="match status" value="1"/>
</dbReference>